<keyword evidence="1" id="KW-1133">Transmembrane helix</keyword>
<feature type="transmembrane region" description="Helical" evidence="1">
    <location>
        <begin position="20"/>
        <end position="44"/>
    </location>
</feature>
<sequence>MRSRFLPIFFVSFDAKLVEYFLVQSIFSTTTISFFIFGHINCLAGKC</sequence>
<organism evidence="4">
    <name type="scientific">Brugia timori</name>
    <dbReference type="NCBI Taxonomy" id="42155"/>
    <lineage>
        <taxon>Eukaryota</taxon>
        <taxon>Metazoa</taxon>
        <taxon>Ecdysozoa</taxon>
        <taxon>Nematoda</taxon>
        <taxon>Chromadorea</taxon>
        <taxon>Rhabditida</taxon>
        <taxon>Spirurina</taxon>
        <taxon>Spiruromorpha</taxon>
        <taxon>Filarioidea</taxon>
        <taxon>Onchocercidae</taxon>
        <taxon>Brugia</taxon>
    </lineage>
</organism>
<dbReference type="AlphaFoldDB" id="A0A0R3Q460"/>
<evidence type="ECO:0000256" key="1">
    <source>
        <dbReference type="SAM" id="Phobius"/>
    </source>
</evidence>
<keyword evidence="1" id="KW-0472">Membrane</keyword>
<evidence type="ECO:0000313" key="4">
    <source>
        <dbReference type="WBParaSite" id="BTMF_0000108201-mRNA-1"/>
    </source>
</evidence>
<evidence type="ECO:0000313" key="3">
    <source>
        <dbReference type="Proteomes" id="UP000280834"/>
    </source>
</evidence>
<dbReference type="Proteomes" id="UP000280834">
    <property type="component" value="Unassembled WGS sequence"/>
</dbReference>
<dbReference type="WBParaSite" id="BTMF_0000108201-mRNA-1">
    <property type="protein sequence ID" value="BTMF_0000108201-mRNA-1"/>
    <property type="gene ID" value="BTMF_0000108201"/>
</dbReference>
<name>A0A0R3Q460_9BILA</name>
<reference evidence="2 3" key="2">
    <citation type="submission" date="2018-11" db="EMBL/GenBank/DDBJ databases">
        <authorList>
            <consortium name="Pathogen Informatics"/>
        </authorList>
    </citation>
    <scope>NUCLEOTIDE SEQUENCE [LARGE SCALE GENOMIC DNA]</scope>
</reference>
<keyword evidence="1" id="KW-0812">Transmembrane</keyword>
<evidence type="ECO:0000313" key="2">
    <source>
        <dbReference type="EMBL" id="VDO07685.1"/>
    </source>
</evidence>
<proteinExistence type="predicted"/>
<gene>
    <name evidence="2" type="ORF">BTMF_LOCUS442</name>
</gene>
<protein>
    <submittedName>
        <fullName evidence="2 4">Uncharacterized protein</fullName>
    </submittedName>
</protein>
<dbReference type="EMBL" id="UZAG01000231">
    <property type="protein sequence ID" value="VDO07685.1"/>
    <property type="molecule type" value="Genomic_DNA"/>
</dbReference>
<accession>A0A0R3Q460</accession>
<keyword evidence="3" id="KW-1185">Reference proteome</keyword>
<reference evidence="4" key="1">
    <citation type="submission" date="2017-02" db="UniProtKB">
        <authorList>
            <consortium name="WormBaseParasite"/>
        </authorList>
    </citation>
    <scope>IDENTIFICATION</scope>
</reference>